<dbReference type="NCBIfam" id="NF040941">
    <property type="entry name" value="GGGWT_bact"/>
    <property type="match status" value="1"/>
</dbReference>
<dbReference type="GO" id="GO:0005615">
    <property type="term" value="C:extracellular space"/>
    <property type="evidence" value="ECO:0007669"/>
    <property type="project" value="TreeGrafter"/>
</dbReference>
<name>A0A8W7PV27_ANOCL</name>
<dbReference type="Proteomes" id="UP000075882">
    <property type="component" value="Unassembled WGS sequence"/>
</dbReference>
<dbReference type="InterPro" id="IPR036056">
    <property type="entry name" value="Fibrinogen-like_C"/>
</dbReference>
<dbReference type="InterPro" id="IPR014716">
    <property type="entry name" value="Fibrinogen_a/b/g_C_1"/>
</dbReference>
<dbReference type="PANTHER" id="PTHR19143">
    <property type="entry name" value="FIBRINOGEN/TENASCIN/ANGIOPOEITIN"/>
    <property type="match status" value="1"/>
</dbReference>
<feature type="domain" description="Fibrinogen C-terminal" evidence="3">
    <location>
        <begin position="92"/>
        <end position="274"/>
    </location>
</feature>
<proteinExistence type="predicted"/>
<dbReference type="VEuPathDB" id="VectorBase:ACON2_035041"/>
<dbReference type="VEuPathDB" id="VectorBase:ACON2_034638"/>
<dbReference type="PROSITE" id="PS51406">
    <property type="entry name" value="FIBRINOGEN_C_2"/>
    <property type="match status" value="2"/>
</dbReference>
<dbReference type="PROSITE" id="PS00514">
    <property type="entry name" value="FIBRINOGEN_C_1"/>
    <property type="match status" value="1"/>
</dbReference>
<dbReference type="InterPro" id="IPR020837">
    <property type="entry name" value="Fibrinogen_CS"/>
</dbReference>
<protein>
    <recommendedName>
        <fullName evidence="3">Fibrinogen C-terminal domain-containing protein</fullName>
    </recommendedName>
</protein>
<evidence type="ECO:0000313" key="4">
    <source>
        <dbReference type="EnsemblMetazoa" id="ACOM038142-PA.1"/>
    </source>
</evidence>
<accession>A0A8W7PV27</accession>
<dbReference type="SMART" id="SM00186">
    <property type="entry name" value="FBG"/>
    <property type="match status" value="2"/>
</dbReference>
<comment type="function">
    <text evidence="2">Lectin involved in innate immunity. Agglutinates all types of human erythrocytes, Gram-positive and Gram-negative bacteria. Has a stronger agglutinating activity towards Gram-negative bacteria than towards Gram-positive bacteria. Specifically recognizes acetyl group-containing substances on agglutinated cells. The hemagglutinating activity was inhibited by EDTA, acetyl group-containing mono- and disaccharides, N-acetyl derivatives of amino acids, other acetyl group-containing substances, propionamide and benzamide. Enhances the antimicrobial activity of big defensin against Gram-positive bacteria but not against Gram-negative bacteria.</text>
</comment>
<feature type="domain" description="Fibrinogen C-terminal" evidence="3">
    <location>
        <begin position="394"/>
        <end position="606"/>
    </location>
</feature>
<dbReference type="SUPFAM" id="SSF56496">
    <property type="entry name" value="Fibrinogen C-terminal domain-like"/>
    <property type="match status" value="2"/>
</dbReference>
<dbReference type="AlphaFoldDB" id="A0A8W7PV27"/>
<evidence type="ECO:0000256" key="1">
    <source>
        <dbReference type="ARBA" id="ARBA00023157"/>
    </source>
</evidence>
<dbReference type="GO" id="GO:0030246">
    <property type="term" value="F:carbohydrate binding"/>
    <property type="evidence" value="ECO:0007669"/>
    <property type="project" value="UniProtKB-ARBA"/>
</dbReference>
<keyword evidence="1" id="KW-1015">Disulfide bond</keyword>
<dbReference type="InterPro" id="IPR050373">
    <property type="entry name" value="Fibrinogen_C-term_domain"/>
</dbReference>
<evidence type="ECO:0000259" key="3">
    <source>
        <dbReference type="PROSITE" id="PS51406"/>
    </source>
</evidence>
<reference evidence="4" key="1">
    <citation type="submission" date="2022-08" db="UniProtKB">
        <authorList>
            <consortium name="EnsemblMetazoa"/>
        </authorList>
    </citation>
    <scope>IDENTIFICATION</scope>
</reference>
<dbReference type="Pfam" id="PF00147">
    <property type="entry name" value="Fibrinogen_C"/>
    <property type="match status" value="2"/>
</dbReference>
<dbReference type="CDD" id="cd00087">
    <property type="entry name" value="FReD"/>
    <property type="match status" value="2"/>
</dbReference>
<dbReference type="FunFam" id="3.90.215.10:FF:000001">
    <property type="entry name" value="Tenascin isoform 1"/>
    <property type="match status" value="1"/>
</dbReference>
<dbReference type="Gene3D" id="3.90.215.10">
    <property type="entry name" value="Gamma Fibrinogen, chain A, domain 1"/>
    <property type="match status" value="2"/>
</dbReference>
<dbReference type="InterPro" id="IPR002181">
    <property type="entry name" value="Fibrinogen_a/b/g_C_dom"/>
</dbReference>
<organism evidence="4">
    <name type="scientific">Anopheles coluzzii</name>
    <name type="common">African malaria mosquito</name>
    <dbReference type="NCBI Taxonomy" id="1518534"/>
    <lineage>
        <taxon>Eukaryota</taxon>
        <taxon>Metazoa</taxon>
        <taxon>Ecdysozoa</taxon>
        <taxon>Arthropoda</taxon>
        <taxon>Hexapoda</taxon>
        <taxon>Insecta</taxon>
        <taxon>Pterygota</taxon>
        <taxon>Neoptera</taxon>
        <taxon>Endopterygota</taxon>
        <taxon>Diptera</taxon>
        <taxon>Nematocera</taxon>
        <taxon>Culicoidea</taxon>
        <taxon>Culicidae</taxon>
        <taxon>Anophelinae</taxon>
        <taxon>Anopheles</taxon>
    </lineage>
</organism>
<sequence length="606" mass="69767">MITTKLDYIQCKLTAIELAMKEDRKSFDQKLSTAVSQLSETIGRNLTALSTQTNKMLTEETANANHERMRDEIQMLLSKQDLAPFMVTSGLNLHSVSFQSCKNNPSKRSGKYLIQPTKNDEPFIGYCEQSSFGGGWLVFQHRFNGSVDFDRNWDEYRNGFGNLDGEFWLGLEHLHRITQARQHELLVEMKDFDGNYFYALHSEFEIGSEAEQYMLNKVKLSSGTVRDGLEYHKGMKFSTKDRDNDDYPDKSCAPIYGGAWWYSCANTSNLNGRYMNSFGYEVITAKLEYLQYKLIAMELAMKEDRETIELKLTHQETLMDELLWTIDQKQSEVTGAISQLSQAIGHNLTALKTQSNKMLSQQEACANHEQMRNEIQMLSSKEDRGQFKGSFWSTSTKTPVRSCKEEPSKQSGKYLIQPTENDEPFLGYCDQTTFGGGWLVIQHRFNGSLDFYRNWVEYRNRFGTVDGEFWLGLDRLHWLTSARSYELLVELKDFSGNYVYARYSEFAIGSEAEQYPLAKLGTYTGTAGDSLDHHKGMKFSTKDRDNDSTGGNCATENEGAWWYKECHYSNLNGVYMDKVDPKAICWYHYKSSYQGLAYSRMLIRET</sequence>
<evidence type="ECO:0000256" key="2">
    <source>
        <dbReference type="ARBA" id="ARBA00053344"/>
    </source>
</evidence>
<dbReference type="PANTHER" id="PTHR19143:SF327">
    <property type="entry name" value="FI21813P1-RELATED"/>
    <property type="match status" value="1"/>
</dbReference>
<dbReference type="EnsemblMetazoa" id="ACOM038142-RA">
    <property type="protein sequence ID" value="ACOM038142-PA.1"/>
    <property type="gene ID" value="ACOM038142"/>
</dbReference>